<feature type="region of interest" description="Disordered" evidence="2">
    <location>
        <begin position="551"/>
        <end position="590"/>
    </location>
</feature>
<name>A0AAW8WMC2_9LACO</name>
<feature type="compositionally biased region" description="Basic residues" evidence="2">
    <location>
        <begin position="658"/>
        <end position="667"/>
    </location>
</feature>
<evidence type="ECO:0000313" key="4">
    <source>
        <dbReference type="Proteomes" id="UP001253287"/>
    </source>
</evidence>
<comment type="caution">
    <text evidence="3">The sequence shown here is derived from an EMBL/GenBank/DDBJ whole genome shotgun (WGS) entry which is preliminary data.</text>
</comment>
<gene>
    <name evidence="3" type="ORF">RON39_04500</name>
</gene>
<reference evidence="3" key="1">
    <citation type="submission" date="2023-08" db="EMBL/GenBank/DDBJ databases">
        <title>Lactobacillus from the Female Urinary Tract.</title>
        <authorList>
            <person name="Stegman N."/>
            <person name="Jackson B."/>
            <person name="Steiling M."/>
            <person name="Sedano C."/>
            <person name="Wolfe A."/>
            <person name="Putonti C."/>
        </authorList>
    </citation>
    <scope>NUCLEOTIDE SEQUENCE</scope>
    <source>
        <strain evidence="3">UMB5661</strain>
    </source>
</reference>
<feature type="coiled-coil region" evidence="1">
    <location>
        <begin position="321"/>
        <end position="404"/>
    </location>
</feature>
<sequence length="778" mass="88610">MLLVTFDKVPKGAKKYFQFKHKLSRKSPELDIKTADDAVKDYAKSLEEADSNVTFTIFDDEDEDREESSFEAQILPEDQDGGILNLIDRDLENENLTRDQEETVTTLKDQIFNELEPSLSDDEEDLNKDNGFMFNNNQILDSDDEVRDEIPPENDVNDETEDNSPTEESNSNAATNPSLNNVPTQLPEEVDALPIQAGQTTETETSRSEVISYGKYTDANDILDRLPRGYDKNQFALNNIRHDLGYLDNPKDQYDQALNDKIDQALRDYSMQDIQRVYDEGLAKSKAAIVDRLKEAYNRVTKESLDKIVEDRTAAQIQQLIVKATHQKQNNQSDLSKLKENKALELKTNDEAALAEYKKQLEEKRNIALKNFNDQEELKTRNANEQIDEQLKADKAKVERVARDEEVQKRNSELDDSRTTISNDFDHAVRNNYDKNNDLFEDNLKKVQERVRLAKEQINQQKQLDQEKAEEKRQREAEAARKERELDLKQKAIEQNESLAKLQQENMAKLPEEFAKAIAAAITQNNLENPNVKITLNNDGKNALVPVPHVDGEVVDLDDTKKNDAPIDSESNEEDSELKPETEDNSPKKRHYKSEIISLVCLAAAALGGTWAYTNNHSNNEQKASIERSSSNSHVKKNKQSSSKQSDKKSANEDIAKNKKPNAKSKTKSTPTHLTRSQAVLKQYRETKNWAQKRDMLDGLLGQGDARNLKKIATIYSNPIASLYSAIANEDKAQTRDIWLSLTDDQRTEISNSAKKAVALAFYDIADWQDGWLARYAY</sequence>
<protein>
    <submittedName>
        <fullName evidence="3">Uncharacterized protein</fullName>
    </submittedName>
</protein>
<feature type="compositionally biased region" description="Basic and acidic residues" evidence="2">
    <location>
        <begin position="464"/>
        <end position="483"/>
    </location>
</feature>
<feature type="region of interest" description="Disordered" evidence="2">
    <location>
        <begin position="622"/>
        <end position="677"/>
    </location>
</feature>
<feature type="region of interest" description="Disordered" evidence="2">
    <location>
        <begin position="114"/>
        <end position="184"/>
    </location>
</feature>
<feature type="compositionally biased region" description="Polar residues" evidence="2">
    <location>
        <begin position="166"/>
        <end position="184"/>
    </location>
</feature>
<feature type="compositionally biased region" description="Basic and acidic residues" evidence="2">
    <location>
        <begin position="577"/>
        <end position="587"/>
    </location>
</feature>
<evidence type="ECO:0000256" key="1">
    <source>
        <dbReference type="SAM" id="Coils"/>
    </source>
</evidence>
<evidence type="ECO:0000256" key="2">
    <source>
        <dbReference type="SAM" id="MobiDB-lite"/>
    </source>
</evidence>
<proteinExistence type="predicted"/>
<feature type="region of interest" description="Disordered" evidence="2">
    <location>
        <begin position="458"/>
        <end position="483"/>
    </location>
</feature>
<feature type="compositionally biased region" description="Acidic residues" evidence="2">
    <location>
        <begin position="141"/>
        <end position="165"/>
    </location>
</feature>
<dbReference type="Proteomes" id="UP001253287">
    <property type="component" value="Unassembled WGS sequence"/>
</dbReference>
<dbReference type="AlphaFoldDB" id="A0AAW8WMC2"/>
<evidence type="ECO:0000313" key="3">
    <source>
        <dbReference type="EMBL" id="MDT9609390.1"/>
    </source>
</evidence>
<organism evidence="3 4">
    <name type="scientific">Lactobacillus crispatus</name>
    <dbReference type="NCBI Taxonomy" id="47770"/>
    <lineage>
        <taxon>Bacteria</taxon>
        <taxon>Bacillati</taxon>
        <taxon>Bacillota</taxon>
        <taxon>Bacilli</taxon>
        <taxon>Lactobacillales</taxon>
        <taxon>Lactobacillaceae</taxon>
        <taxon>Lactobacillus</taxon>
    </lineage>
</organism>
<dbReference type="RefSeq" id="WP_285044581.1">
    <property type="nucleotide sequence ID" value="NZ_JASOID010000016.1"/>
</dbReference>
<accession>A0AAW8WMC2</accession>
<feature type="compositionally biased region" description="Basic and acidic residues" evidence="2">
    <location>
        <begin position="645"/>
        <end position="657"/>
    </location>
</feature>
<keyword evidence="1" id="KW-0175">Coiled coil</keyword>
<dbReference type="EMBL" id="JAVTXN010000016">
    <property type="protein sequence ID" value="MDT9609390.1"/>
    <property type="molecule type" value="Genomic_DNA"/>
</dbReference>